<dbReference type="GO" id="GO:0031201">
    <property type="term" value="C:SNARE complex"/>
    <property type="evidence" value="ECO:0007669"/>
    <property type="project" value="TreeGrafter"/>
</dbReference>
<evidence type="ECO:0000313" key="14">
    <source>
        <dbReference type="Proteomes" id="UP000280598"/>
    </source>
</evidence>
<dbReference type="VEuPathDB" id="FungiDB:BTJ68_00563"/>
<evidence type="ECO:0000313" key="13">
    <source>
        <dbReference type="EMBL" id="RMZ12253.1"/>
    </source>
</evidence>
<keyword evidence="8" id="KW-0175">Coiled coil</keyword>
<evidence type="ECO:0000256" key="9">
    <source>
        <dbReference type="ARBA" id="ARBA00023136"/>
    </source>
</evidence>
<name>A0A3M7HG24_HORWE</name>
<feature type="transmembrane region" description="Helical" evidence="11">
    <location>
        <begin position="373"/>
        <end position="390"/>
    </location>
</feature>
<dbReference type="FunFam" id="1.20.58.70:FF:000021">
    <property type="entry name" value="SNARE complex subunit (Tlg2)"/>
    <property type="match status" value="1"/>
</dbReference>
<evidence type="ECO:0000256" key="2">
    <source>
        <dbReference type="ARBA" id="ARBA00009063"/>
    </source>
</evidence>
<dbReference type="PANTHER" id="PTHR19957">
    <property type="entry name" value="SYNTAXIN"/>
    <property type="match status" value="1"/>
</dbReference>
<dbReference type="PROSITE" id="PS00914">
    <property type="entry name" value="SYNTAXIN"/>
    <property type="match status" value="1"/>
</dbReference>
<keyword evidence="5" id="KW-0653">Protein transport</keyword>
<dbReference type="InterPro" id="IPR010989">
    <property type="entry name" value="SNARE"/>
</dbReference>
<keyword evidence="6 11" id="KW-1133">Transmembrane helix</keyword>
<comment type="caution">
    <text evidence="13">The sequence shown here is derived from an EMBL/GenBank/DDBJ whole genome shotgun (WGS) entry which is preliminary data.</text>
</comment>
<feature type="compositionally biased region" description="Gly residues" evidence="10">
    <location>
        <begin position="395"/>
        <end position="404"/>
    </location>
</feature>
<dbReference type="CDD" id="cd15845">
    <property type="entry name" value="SNARE_syntaxin16"/>
    <property type="match status" value="1"/>
</dbReference>
<dbReference type="GO" id="GO:0048278">
    <property type="term" value="P:vesicle docking"/>
    <property type="evidence" value="ECO:0007669"/>
    <property type="project" value="TreeGrafter"/>
</dbReference>
<dbReference type="SUPFAM" id="SSF47661">
    <property type="entry name" value="t-snare proteins"/>
    <property type="match status" value="1"/>
</dbReference>
<dbReference type="GO" id="GO:0005484">
    <property type="term" value="F:SNAP receptor activity"/>
    <property type="evidence" value="ECO:0007669"/>
    <property type="project" value="InterPro"/>
</dbReference>
<keyword evidence="9 11" id="KW-0472">Membrane</keyword>
<dbReference type="GO" id="GO:0000149">
    <property type="term" value="F:SNARE binding"/>
    <property type="evidence" value="ECO:0007669"/>
    <property type="project" value="TreeGrafter"/>
</dbReference>
<protein>
    <recommendedName>
        <fullName evidence="12">t-SNARE coiled-coil homology domain-containing protein</fullName>
    </recommendedName>
</protein>
<evidence type="ECO:0000259" key="12">
    <source>
        <dbReference type="PROSITE" id="PS50192"/>
    </source>
</evidence>
<dbReference type="SMART" id="SM00397">
    <property type="entry name" value="t_SNARE"/>
    <property type="match status" value="1"/>
</dbReference>
<dbReference type="AlphaFoldDB" id="A0A3M7HG24"/>
<dbReference type="GO" id="GO:0006886">
    <property type="term" value="P:intracellular protein transport"/>
    <property type="evidence" value="ECO:0007669"/>
    <property type="project" value="InterPro"/>
</dbReference>
<comment type="similarity">
    <text evidence="2">Belongs to the syntaxin family.</text>
</comment>
<feature type="domain" description="T-SNARE coiled-coil homology" evidence="12">
    <location>
        <begin position="299"/>
        <end position="361"/>
    </location>
</feature>
<accession>A0A3M7HG24</accession>
<dbReference type="EMBL" id="QWIS01000045">
    <property type="protein sequence ID" value="RMZ12253.1"/>
    <property type="molecule type" value="Genomic_DNA"/>
</dbReference>
<dbReference type="PROSITE" id="PS50192">
    <property type="entry name" value="T_SNARE"/>
    <property type="match status" value="1"/>
</dbReference>
<evidence type="ECO:0000256" key="3">
    <source>
        <dbReference type="ARBA" id="ARBA00022448"/>
    </source>
</evidence>
<dbReference type="InterPro" id="IPR045242">
    <property type="entry name" value="Syntaxin"/>
</dbReference>
<evidence type="ECO:0000256" key="4">
    <source>
        <dbReference type="ARBA" id="ARBA00022692"/>
    </source>
</evidence>
<dbReference type="Proteomes" id="UP000280598">
    <property type="component" value="Unassembled WGS sequence"/>
</dbReference>
<keyword evidence="4 11" id="KW-0812">Transmembrane</keyword>
<keyword evidence="7" id="KW-0333">Golgi apparatus</keyword>
<dbReference type="GO" id="GO:0006906">
    <property type="term" value="P:vesicle fusion"/>
    <property type="evidence" value="ECO:0007669"/>
    <property type="project" value="TreeGrafter"/>
</dbReference>
<evidence type="ECO:0000256" key="11">
    <source>
        <dbReference type="SAM" id="Phobius"/>
    </source>
</evidence>
<organism evidence="13 14">
    <name type="scientific">Hortaea werneckii</name>
    <name type="common">Black yeast</name>
    <name type="synonym">Cladosporium werneckii</name>
    <dbReference type="NCBI Taxonomy" id="91943"/>
    <lineage>
        <taxon>Eukaryota</taxon>
        <taxon>Fungi</taxon>
        <taxon>Dikarya</taxon>
        <taxon>Ascomycota</taxon>
        <taxon>Pezizomycotina</taxon>
        <taxon>Dothideomycetes</taxon>
        <taxon>Dothideomycetidae</taxon>
        <taxon>Mycosphaerellales</taxon>
        <taxon>Teratosphaeriaceae</taxon>
        <taxon>Hortaea</taxon>
    </lineage>
</organism>
<dbReference type="Pfam" id="PF05739">
    <property type="entry name" value="SNARE"/>
    <property type="match status" value="1"/>
</dbReference>
<evidence type="ECO:0000256" key="10">
    <source>
        <dbReference type="SAM" id="MobiDB-lite"/>
    </source>
</evidence>
<comment type="subcellular location">
    <subcellularLocation>
        <location evidence="1">Golgi apparatus membrane</location>
        <topology evidence="1">Single-pass type IV membrane protein</topology>
    </subcellularLocation>
</comment>
<sequence>MRRGWELITYLTGCYLTGLAEPAHLRTNNAPECSQALALRTTSMDSKLGAWRDRTNLFISYRQSYTHHPAKRTRLTGPSGYRDDVDSERAGLMSNQDAGNDAVIEMDLLPPRWLDIQDEINTILSEVGSKMKKLDQLHAKHVLPGFDDESVKAQEEREIEGLTQEITRAFTTCQARIRKISTYLRDQQQTQPNGAPLTQAEAKMATNLQTSLAARVGDVSIAFRKKQSAYLKKLRQLGGMTVPLDNTNNNSRTATPSLATSNPYTDPAMQDSETDRAGAQSTLLQTAQVRRRTTTSAMDTTITHREREIEKIAQGVIDLSNIFQELNTMVIDQGSLLDRIDYNVERTHEHVQGAERELKVATGYQKRTTKRKVMLLLVLVVVGLFVLVLVKPKGGGGGSSGGSGRPAETVPQQPKPVEPKPEEGGGGAGGGGMLTSRLRRRDGGEEWLALRSGAGRQRWVWRQRRRSRDGG</sequence>
<evidence type="ECO:0000256" key="6">
    <source>
        <dbReference type="ARBA" id="ARBA00022989"/>
    </source>
</evidence>
<dbReference type="GO" id="GO:0000139">
    <property type="term" value="C:Golgi membrane"/>
    <property type="evidence" value="ECO:0007669"/>
    <property type="project" value="UniProtKB-SubCell"/>
</dbReference>
<dbReference type="InterPro" id="IPR000727">
    <property type="entry name" value="T_SNARE_dom"/>
</dbReference>
<dbReference type="InterPro" id="IPR006012">
    <property type="entry name" value="Syntaxin/epimorphin_CS"/>
</dbReference>
<proteinExistence type="inferred from homology"/>
<gene>
    <name evidence="13" type="ORF">D0860_03019</name>
</gene>
<evidence type="ECO:0000256" key="8">
    <source>
        <dbReference type="ARBA" id="ARBA00023054"/>
    </source>
</evidence>
<reference evidence="13 14" key="1">
    <citation type="journal article" date="2018" name="BMC Genomics">
        <title>Genomic evidence for intraspecific hybridization in a clonal and extremely halotolerant yeast.</title>
        <authorList>
            <person name="Gostincar C."/>
            <person name="Stajich J.E."/>
            <person name="Zupancic J."/>
            <person name="Zalar P."/>
            <person name="Gunde-Cimerman N."/>
        </authorList>
    </citation>
    <scope>NUCLEOTIDE SEQUENCE [LARGE SCALE GENOMIC DNA]</scope>
    <source>
        <strain evidence="13 14">EXF-562</strain>
    </source>
</reference>
<evidence type="ECO:0000256" key="5">
    <source>
        <dbReference type="ARBA" id="ARBA00022927"/>
    </source>
</evidence>
<feature type="compositionally biased region" description="Gly residues" evidence="10">
    <location>
        <begin position="424"/>
        <end position="433"/>
    </location>
</feature>
<dbReference type="Gene3D" id="1.20.58.70">
    <property type="match status" value="1"/>
</dbReference>
<feature type="region of interest" description="Disordered" evidence="10">
    <location>
        <begin position="242"/>
        <end position="274"/>
    </location>
</feature>
<feature type="compositionally biased region" description="Polar residues" evidence="10">
    <location>
        <begin position="244"/>
        <end position="264"/>
    </location>
</feature>
<evidence type="ECO:0000256" key="1">
    <source>
        <dbReference type="ARBA" id="ARBA00004409"/>
    </source>
</evidence>
<feature type="region of interest" description="Disordered" evidence="10">
    <location>
        <begin position="395"/>
        <end position="438"/>
    </location>
</feature>
<dbReference type="PANTHER" id="PTHR19957:SF83">
    <property type="entry name" value="SYNTAXIN-16"/>
    <property type="match status" value="1"/>
</dbReference>
<keyword evidence="3" id="KW-0813">Transport</keyword>
<evidence type="ECO:0000256" key="7">
    <source>
        <dbReference type="ARBA" id="ARBA00023034"/>
    </source>
</evidence>